<dbReference type="GO" id="GO:0000151">
    <property type="term" value="C:ubiquitin ligase complex"/>
    <property type="evidence" value="ECO:0007669"/>
    <property type="project" value="TreeGrafter"/>
</dbReference>
<dbReference type="InParanoid" id="E2BAA7"/>
<protein>
    <submittedName>
        <fullName evidence="4">Ubiquitin-associated domain-containing protein 1</fullName>
    </submittedName>
</protein>
<dbReference type="Gene3D" id="1.10.260.100">
    <property type="match status" value="1"/>
</dbReference>
<dbReference type="PROSITE" id="PS50053">
    <property type="entry name" value="UBIQUITIN_2"/>
    <property type="match status" value="1"/>
</dbReference>
<dbReference type="InterPro" id="IPR057650">
    <property type="entry name" value="UBL_UBAC1"/>
</dbReference>
<dbReference type="InterPro" id="IPR000626">
    <property type="entry name" value="Ubiquitin-like_dom"/>
</dbReference>
<proteinExistence type="predicted"/>
<dbReference type="Pfam" id="PF22562">
    <property type="entry name" value="UBA_7"/>
    <property type="match status" value="2"/>
</dbReference>
<dbReference type="PROSITE" id="PS50030">
    <property type="entry name" value="UBA"/>
    <property type="match status" value="2"/>
</dbReference>
<organism evidence="5">
    <name type="scientific">Harpegnathos saltator</name>
    <name type="common">Jerdon's jumping ant</name>
    <dbReference type="NCBI Taxonomy" id="610380"/>
    <lineage>
        <taxon>Eukaryota</taxon>
        <taxon>Metazoa</taxon>
        <taxon>Ecdysozoa</taxon>
        <taxon>Arthropoda</taxon>
        <taxon>Hexapoda</taxon>
        <taxon>Insecta</taxon>
        <taxon>Pterygota</taxon>
        <taxon>Neoptera</taxon>
        <taxon>Endopterygota</taxon>
        <taxon>Hymenoptera</taxon>
        <taxon>Apocrita</taxon>
        <taxon>Aculeata</taxon>
        <taxon>Formicoidea</taxon>
        <taxon>Formicidae</taxon>
        <taxon>Ponerinae</taxon>
        <taxon>Ponerini</taxon>
        <taxon>Harpegnathos</taxon>
    </lineage>
</organism>
<feature type="region of interest" description="Disordered" evidence="1">
    <location>
        <begin position="1"/>
        <end position="22"/>
    </location>
</feature>
<dbReference type="InterPro" id="IPR009060">
    <property type="entry name" value="UBA-like_sf"/>
</dbReference>
<evidence type="ECO:0000259" key="3">
    <source>
        <dbReference type="PROSITE" id="PS50053"/>
    </source>
</evidence>
<feature type="domain" description="UBA" evidence="2">
    <location>
        <begin position="218"/>
        <end position="258"/>
    </location>
</feature>
<evidence type="ECO:0000313" key="4">
    <source>
        <dbReference type="EMBL" id="EFN87362.1"/>
    </source>
</evidence>
<gene>
    <name evidence="4" type="ORF">EAI_11386</name>
</gene>
<dbReference type="OMA" id="PAMNMQH"/>
<dbReference type="OrthoDB" id="336240at2759"/>
<dbReference type="InterPro" id="IPR015940">
    <property type="entry name" value="UBA"/>
</dbReference>
<keyword evidence="5" id="KW-1185">Reference proteome</keyword>
<sequence>MRDQIAEAWHNRKSSRTADRQSLALSSISAGNPASNNTMLMPLPTSPESFSVNVISIEGNILGVTVKPDFTVENIKKIAMIHFYGQDTTKPISRYRLVHSSKFKQLVDEHYIDDEDINEYDELLLVEIRPTIVQENLSDEAFKGPNLEAIARATSDLPGRNAPKRMPSTECPADFQNEIRKILITLVQASTKILVHSSDAEKLYDIIKEKLETRCKPTNDPKVVKTLVEMGYPHKKVLKALRLRKSNMTEALEWLIEHQDDSDKEEDEEMDFLSLDTTEDSSGAGPSTSLNTKKSLKEACIELFEAENHDQTEKNLVNIVELLLESFRQYRRMEFKSNKRALRSLVEMGFKEKDIIGALKITGNDQANACEWLLGERRRSLQDLDEGLEVDGPIYKAIMSNPHIQLSLTNPRMLLAYLSMIESPASTNVWINDPEVSPVLSQISKTYHAEKYAIHMNRYT</sequence>
<dbReference type="Pfam" id="PF23326">
    <property type="entry name" value="UBL_UBAC1"/>
    <property type="match status" value="1"/>
</dbReference>
<dbReference type="PANTHER" id="PTHR46738">
    <property type="entry name" value="UBIQUITIN-ASSOCIATED DOMAIN-CONTAINING PROTEIN 1"/>
    <property type="match status" value="1"/>
</dbReference>
<evidence type="ECO:0000259" key="2">
    <source>
        <dbReference type="PROSITE" id="PS50030"/>
    </source>
</evidence>
<dbReference type="Gene3D" id="1.10.8.10">
    <property type="entry name" value="DNA helicase RuvA subunit, C-terminal domain"/>
    <property type="match status" value="2"/>
</dbReference>
<dbReference type="FunCoup" id="E2BAA7">
    <property type="interactions" value="179"/>
</dbReference>
<dbReference type="AlphaFoldDB" id="E2BAA7"/>
<dbReference type="Proteomes" id="UP000008237">
    <property type="component" value="Unassembled WGS sequence"/>
</dbReference>
<dbReference type="CDD" id="cd14304">
    <property type="entry name" value="UBA2_KPC2"/>
    <property type="match status" value="1"/>
</dbReference>
<evidence type="ECO:0000313" key="5">
    <source>
        <dbReference type="Proteomes" id="UP000008237"/>
    </source>
</evidence>
<accession>E2BAA7</accession>
<dbReference type="InterPro" id="IPR041927">
    <property type="entry name" value="UBA2_UBAC1"/>
</dbReference>
<dbReference type="InterPro" id="IPR029071">
    <property type="entry name" value="Ubiquitin-like_domsf"/>
</dbReference>
<feature type="domain" description="UBA" evidence="2">
    <location>
        <begin position="336"/>
        <end position="376"/>
    </location>
</feature>
<dbReference type="EMBL" id="GL446696">
    <property type="protein sequence ID" value="EFN87362.1"/>
    <property type="molecule type" value="Genomic_DNA"/>
</dbReference>
<dbReference type="SUPFAM" id="SSF54236">
    <property type="entry name" value="Ubiquitin-like"/>
    <property type="match status" value="1"/>
</dbReference>
<name>E2BAA7_HARSA</name>
<dbReference type="InterPro" id="IPR052476">
    <property type="entry name" value="UBAC1"/>
</dbReference>
<dbReference type="SMART" id="SM00165">
    <property type="entry name" value="UBA"/>
    <property type="match status" value="2"/>
</dbReference>
<dbReference type="SUPFAM" id="SSF46934">
    <property type="entry name" value="UBA-like"/>
    <property type="match status" value="2"/>
</dbReference>
<dbReference type="CDD" id="cd17039">
    <property type="entry name" value="Ubl_ubiquitin_like"/>
    <property type="match status" value="1"/>
</dbReference>
<dbReference type="STRING" id="610380.E2BAA7"/>
<feature type="domain" description="Ubiquitin-like" evidence="3">
    <location>
        <begin position="50"/>
        <end position="126"/>
    </location>
</feature>
<reference evidence="4 5" key="1">
    <citation type="journal article" date="2010" name="Science">
        <title>Genomic comparison of the ants Camponotus floridanus and Harpegnathos saltator.</title>
        <authorList>
            <person name="Bonasio R."/>
            <person name="Zhang G."/>
            <person name="Ye C."/>
            <person name="Mutti N.S."/>
            <person name="Fang X."/>
            <person name="Qin N."/>
            <person name="Donahue G."/>
            <person name="Yang P."/>
            <person name="Li Q."/>
            <person name="Li C."/>
            <person name="Zhang P."/>
            <person name="Huang Z."/>
            <person name="Berger S.L."/>
            <person name="Reinberg D."/>
            <person name="Wang J."/>
            <person name="Liebig J."/>
        </authorList>
    </citation>
    <scope>NUCLEOTIDE SEQUENCE [LARGE SCALE GENOMIC DNA]</scope>
    <source>
        <strain evidence="4 5">R22 G/1</strain>
    </source>
</reference>
<dbReference type="PANTHER" id="PTHR46738:SF1">
    <property type="entry name" value="UBIQUITIN-ASSOCIATED DOMAIN-CONTAINING PROTEIN 1"/>
    <property type="match status" value="1"/>
</dbReference>
<evidence type="ECO:0000256" key="1">
    <source>
        <dbReference type="SAM" id="MobiDB-lite"/>
    </source>
</evidence>